<keyword evidence="1" id="KW-1133">Transmembrane helix</keyword>
<sequence>MDKSSTVKAKVLLSIIVVLPLLAFSEIDDSFYRWFATSFWGIIFIFFIQPFVYKRF</sequence>
<evidence type="ECO:0000256" key="1">
    <source>
        <dbReference type="SAM" id="Phobius"/>
    </source>
</evidence>
<gene>
    <name evidence="2" type="ORF">MACH08_02870</name>
</gene>
<name>A0ABQ5TD05_9BACI</name>
<evidence type="ECO:0000313" key="3">
    <source>
        <dbReference type="Proteomes" id="UP001275436"/>
    </source>
</evidence>
<evidence type="ECO:0000313" key="2">
    <source>
        <dbReference type="EMBL" id="GLO64503.1"/>
    </source>
</evidence>
<proteinExistence type="predicted"/>
<feature type="transmembrane region" description="Helical" evidence="1">
    <location>
        <begin position="35"/>
        <end position="53"/>
    </location>
</feature>
<dbReference type="EMBL" id="BSKO01000001">
    <property type="protein sequence ID" value="GLO64503.1"/>
    <property type="molecule type" value="Genomic_DNA"/>
</dbReference>
<reference evidence="2 3" key="1">
    <citation type="submission" date="2023-02" db="EMBL/GenBank/DDBJ databases">
        <title>Oceanobacillus kimchii IFOP_LL358 isolated form Alexandrium catenella lab strain.</title>
        <authorList>
            <person name="Gajardo G."/>
            <person name="Ueki S."/>
            <person name="Maruyama F."/>
        </authorList>
    </citation>
    <scope>NUCLEOTIDE SEQUENCE [LARGE SCALE GENOMIC DNA]</scope>
    <source>
        <strain evidence="2 3">IFOP_LL358</strain>
    </source>
</reference>
<keyword evidence="3" id="KW-1185">Reference proteome</keyword>
<keyword evidence="1" id="KW-0812">Transmembrane</keyword>
<protein>
    <submittedName>
        <fullName evidence="2">Uncharacterized protein</fullName>
    </submittedName>
</protein>
<dbReference type="Proteomes" id="UP001275436">
    <property type="component" value="Unassembled WGS sequence"/>
</dbReference>
<dbReference type="RefSeq" id="WP_168156652.1">
    <property type="nucleotide sequence ID" value="NZ_BSKO01000001.1"/>
</dbReference>
<accession>A0ABQ5TD05</accession>
<keyword evidence="1" id="KW-0472">Membrane</keyword>
<comment type="caution">
    <text evidence="2">The sequence shown here is derived from an EMBL/GenBank/DDBJ whole genome shotgun (WGS) entry which is preliminary data.</text>
</comment>
<organism evidence="2 3">
    <name type="scientific">Oceanobacillus kimchii</name>
    <dbReference type="NCBI Taxonomy" id="746691"/>
    <lineage>
        <taxon>Bacteria</taxon>
        <taxon>Bacillati</taxon>
        <taxon>Bacillota</taxon>
        <taxon>Bacilli</taxon>
        <taxon>Bacillales</taxon>
        <taxon>Bacillaceae</taxon>
        <taxon>Oceanobacillus</taxon>
    </lineage>
</organism>